<evidence type="ECO:0000256" key="8">
    <source>
        <dbReference type="ARBA" id="ARBA00022842"/>
    </source>
</evidence>
<sequence length="425" mass="45427">MNPFLDVPADSGFGLHNLPYGVFSHGDGGARVGVRLGDYVVDLAALETHGLVAAAGAGRAPVFSQPALNAFMALGPDAWSAVRERLQDLLSDSGDPALREGGAVREAAVLPLADVTMHLPARIGDYTDFYSSRQHATNVGTMFRGPENALKPNWLHLPVGYHGRASSVVVSGTDVVRPSGQTRPDDDAPPTFGPSKRLDIELELGFFVGPGNELGDPISISDADRHIFGFVLVNDWSARDIQKWEYVPLGPFLGKSFATSVSPWVVPYEALAPFRVDGEPQDATAGNPEPLPYLRQRGPRALDVDLEVRLQTSSMDEGGEVVAQTTARNLYWSPEQQLAHHTVNGCNARPGDLMASGTISGEDPGSYGSLLEMTWSGKNPLSLPGGETRTFLEDGDRVTITGEARRDGVAVGFGEVTGRVLPPRP</sequence>
<evidence type="ECO:0000259" key="12">
    <source>
        <dbReference type="Pfam" id="PF09298"/>
    </source>
</evidence>
<feature type="domain" description="Fumarylacetoacetase N-terminal" evidence="12">
    <location>
        <begin position="16"/>
        <end position="120"/>
    </location>
</feature>
<dbReference type="EC" id="3.7.1.2" evidence="4"/>
<comment type="cofactor">
    <cofactor evidence="1">
        <name>Ca(2+)</name>
        <dbReference type="ChEBI" id="CHEBI:29108"/>
    </cofactor>
</comment>
<feature type="domain" description="Fumarylacetoacetase-like C-terminal" evidence="11">
    <location>
        <begin position="127"/>
        <end position="420"/>
    </location>
</feature>
<dbReference type="SUPFAM" id="SSF56529">
    <property type="entry name" value="FAH"/>
    <property type="match status" value="1"/>
</dbReference>
<dbReference type="GO" id="GO:0004334">
    <property type="term" value="F:fumarylacetoacetase activity"/>
    <property type="evidence" value="ECO:0007669"/>
    <property type="project" value="UniProtKB-EC"/>
</dbReference>
<keyword evidence="14" id="KW-1185">Reference proteome</keyword>
<evidence type="ECO:0000313" key="13">
    <source>
        <dbReference type="EMBL" id="MDT0633101.1"/>
    </source>
</evidence>
<proteinExistence type="predicted"/>
<dbReference type="Gene3D" id="2.30.30.230">
    <property type="entry name" value="Fumarylacetoacetase, N-terminal domain"/>
    <property type="match status" value="1"/>
</dbReference>
<evidence type="ECO:0000259" key="11">
    <source>
        <dbReference type="Pfam" id="PF01557"/>
    </source>
</evidence>
<reference evidence="13 14" key="1">
    <citation type="submission" date="2023-09" db="EMBL/GenBank/DDBJ databases">
        <authorList>
            <person name="Rey-Velasco X."/>
        </authorList>
    </citation>
    <scope>NUCLEOTIDE SEQUENCE [LARGE SCALE GENOMIC DNA]</scope>
    <source>
        <strain evidence="13 14">F394</strain>
    </source>
</reference>
<evidence type="ECO:0000256" key="7">
    <source>
        <dbReference type="ARBA" id="ARBA00022837"/>
    </source>
</evidence>
<dbReference type="InterPro" id="IPR015377">
    <property type="entry name" value="Fumarylacetoacetase_N"/>
</dbReference>
<dbReference type="InterPro" id="IPR036462">
    <property type="entry name" value="Fumarylacetoacetase_N_sf"/>
</dbReference>
<comment type="pathway">
    <text evidence="3">Amino-acid degradation; L-phenylalanine degradation; acetoacetate and fumarate from L-phenylalanine: step 6/6.</text>
</comment>
<evidence type="ECO:0000256" key="4">
    <source>
        <dbReference type="ARBA" id="ARBA00012094"/>
    </source>
</evidence>
<keyword evidence="7" id="KW-0106">Calcium</keyword>
<name>A0ABU3BUY0_9BACT</name>
<gene>
    <name evidence="13" type="primary">fahA</name>
    <name evidence="13" type="ORF">RM540_15200</name>
</gene>
<dbReference type="PANTHER" id="PTHR43069">
    <property type="entry name" value="FUMARYLACETOACETASE"/>
    <property type="match status" value="1"/>
</dbReference>
<keyword evidence="6 13" id="KW-0378">Hydrolase</keyword>
<dbReference type="InterPro" id="IPR036663">
    <property type="entry name" value="Fumarylacetoacetase_C_sf"/>
</dbReference>
<dbReference type="SUPFAM" id="SSF63433">
    <property type="entry name" value="Fumarylacetoacetate hydrolase, FAH, N-terminal domain"/>
    <property type="match status" value="1"/>
</dbReference>
<evidence type="ECO:0000256" key="1">
    <source>
        <dbReference type="ARBA" id="ARBA00001913"/>
    </source>
</evidence>
<dbReference type="PANTHER" id="PTHR43069:SF2">
    <property type="entry name" value="FUMARYLACETOACETASE"/>
    <property type="match status" value="1"/>
</dbReference>
<keyword evidence="10" id="KW-0585">Phenylalanine catabolism</keyword>
<dbReference type="Pfam" id="PF01557">
    <property type="entry name" value="FAA_hydrolase"/>
    <property type="match status" value="1"/>
</dbReference>
<protein>
    <recommendedName>
        <fullName evidence="4">fumarylacetoacetase</fullName>
        <ecNumber evidence="4">3.7.1.2</ecNumber>
    </recommendedName>
</protein>
<comment type="cofactor">
    <cofactor evidence="2">
        <name>Mg(2+)</name>
        <dbReference type="ChEBI" id="CHEBI:18420"/>
    </cofactor>
</comment>
<comment type="caution">
    <text evidence="13">The sequence shown here is derived from an EMBL/GenBank/DDBJ whole genome shotgun (WGS) entry which is preliminary data.</text>
</comment>
<dbReference type="Proteomes" id="UP001267426">
    <property type="component" value="Unassembled WGS sequence"/>
</dbReference>
<keyword evidence="8" id="KW-0460">Magnesium</keyword>
<keyword evidence="5" id="KW-0479">Metal-binding</keyword>
<evidence type="ECO:0000256" key="10">
    <source>
        <dbReference type="ARBA" id="ARBA00023232"/>
    </source>
</evidence>
<evidence type="ECO:0000256" key="6">
    <source>
        <dbReference type="ARBA" id="ARBA00022801"/>
    </source>
</evidence>
<dbReference type="InterPro" id="IPR011234">
    <property type="entry name" value="Fumarylacetoacetase-like_C"/>
</dbReference>
<keyword evidence="9" id="KW-0828">Tyrosine catabolism</keyword>
<dbReference type="Gene3D" id="3.90.850.10">
    <property type="entry name" value="Fumarylacetoacetase-like, C-terminal domain"/>
    <property type="match status" value="1"/>
</dbReference>
<evidence type="ECO:0000313" key="14">
    <source>
        <dbReference type="Proteomes" id="UP001267426"/>
    </source>
</evidence>
<organism evidence="13 14">
    <name type="scientific">Rubrivirga litoralis</name>
    <dbReference type="NCBI Taxonomy" id="3075598"/>
    <lineage>
        <taxon>Bacteria</taxon>
        <taxon>Pseudomonadati</taxon>
        <taxon>Rhodothermota</taxon>
        <taxon>Rhodothermia</taxon>
        <taxon>Rhodothermales</taxon>
        <taxon>Rubricoccaceae</taxon>
        <taxon>Rubrivirga</taxon>
    </lineage>
</organism>
<evidence type="ECO:0000256" key="2">
    <source>
        <dbReference type="ARBA" id="ARBA00001946"/>
    </source>
</evidence>
<dbReference type="RefSeq" id="WP_311665661.1">
    <property type="nucleotide sequence ID" value="NZ_JAVRHT010000051.1"/>
</dbReference>
<evidence type="ECO:0000256" key="5">
    <source>
        <dbReference type="ARBA" id="ARBA00022723"/>
    </source>
</evidence>
<accession>A0ABU3BUY0</accession>
<evidence type="ECO:0000256" key="9">
    <source>
        <dbReference type="ARBA" id="ARBA00022878"/>
    </source>
</evidence>
<evidence type="ECO:0000256" key="3">
    <source>
        <dbReference type="ARBA" id="ARBA00004782"/>
    </source>
</evidence>
<dbReference type="NCBIfam" id="TIGR01266">
    <property type="entry name" value="fum_ac_acetase"/>
    <property type="match status" value="1"/>
</dbReference>
<dbReference type="EMBL" id="JAVRHT010000051">
    <property type="protein sequence ID" value="MDT0633101.1"/>
    <property type="molecule type" value="Genomic_DNA"/>
</dbReference>
<dbReference type="InterPro" id="IPR005959">
    <property type="entry name" value="Fumarylacetoacetase"/>
</dbReference>
<dbReference type="Pfam" id="PF09298">
    <property type="entry name" value="FAA_hydrolase_N"/>
    <property type="match status" value="1"/>
</dbReference>